<dbReference type="EMBL" id="AACS02000013">
    <property type="protein sequence ID" value="EAU83608.1"/>
    <property type="molecule type" value="Genomic_DNA"/>
</dbReference>
<dbReference type="Pfam" id="PF20152">
    <property type="entry name" value="DUF6534"/>
    <property type="match status" value="1"/>
</dbReference>
<keyword evidence="5" id="KW-1185">Reference proteome</keyword>
<keyword evidence="2" id="KW-0472">Membrane</keyword>
<sequence>MFKYQKSILSNQGRSLLFSILFSLAKGWAAIADIVATVAMCFWLTSSKTGIKETNSILSQLMKFVVQRGILVTTIQVLLLVSFYAAPGSLAWFALHMNVTKLYANTFFAMLNGRSHLRERQTGAVISAAYQTSANQTSFMDPVKTDVSSPRPGQSVQDSASPYTLEKLELGQTIYETGPGPRQSRESASVMPTVTKSVVVSEM</sequence>
<dbReference type="PANTHER" id="PTHR40465">
    <property type="entry name" value="CHROMOSOME 1, WHOLE GENOME SHOTGUN SEQUENCE"/>
    <property type="match status" value="1"/>
</dbReference>
<dbReference type="VEuPathDB" id="FungiDB:CC1G_07981"/>
<dbReference type="Proteomes" id="UP000001861">
    <property type="component" value="Unassembled WGS sequence"/>
</dbReference>
<feature type="domain" description="DUF6534" evidence="3">
    <location>
        <begin position="29"/>
        <end position="116"/>
    </location>
</feature>
<dbReference type="PANTHER" id="PTHR40465:SF1">
    <property type="entry name" value="DUF6534 DOMAIN-CONTAINING PROTEIN"/>
    <property type="match status" value="1"/>
</dbReference>
<accession>A8P243</accession>
<feature type="region of interest" description="Disordered" evidence="1">
    <location>
        <begin position="141"/>
        <end position="160"/>
    </location>
</feature>
<name>A8P243_COPC7</name>
<dbReference type="OMA" id="HRIFHAA"/>
<evidence type="ECO:0000313" key="5">
    <source>
        <dbReference type="Proteomes" id="UP000001861"/>
    </source>
</evidence>
<gene>
    <name evidence="4" type="ORF">CC1G_07981</name>
</gene>
<proteinExistence type="predicted"/>
<keyword evidence="2" id="KW-0812">Transmembrane</keyword>
<feature type="transmembrane region" description="Helical" evidence="2">
    <location>
        <begin position="65"/>
        <end position="85"/>
    </location>
</feature>
<feature type="transmembrane region" description="Helical" evidence="2">
    <location>
        <begin position="20"/>
        <end position="44"/>
    </location>
</feature>
<evidence type="ECO:0000256" key="2">
    <source>
        <dbReference type="SAM" id="Phobius"/>
    </source>
</evidence>
<dbReference type="eggNOG" id="ENOG502SR2V">
    <property type="taxonomic scope" value="Eukaryota"/>
</dbReference>
<protein>
    <recommendedName>
        <fullName evidence="3">DUF6534 domain-containing protein</fullName>
    </recommendedName>
</protein>
<dbReference type="AlphaFoldDB" id="A8P243"/>
<keyword evidence="2" id="KW-1133">Transmembrane helix</keyword>
<dbReference type="InterPro" id="IPR045339">
    <property type="entry name" value="DUF6534"/>
</dbReference>
<reference evidence="4 5" key="1">
    <citation type="journal article" date="2010" name="Proc. Natl. Acad. Sci. U.S.A.">
        <title>Insights into evolution of multicellular fungi from the assembled chromosomes of the mushroom Coprinopsis cinerea (Coprinus cinereus).</title>
        <authorList>
            <person name="Stajich J.E."/>
            <person name="Wilke S.K."/>
            <person name="Ahren D."/>
            <person name="Au C.H."/>
            <person name="Birren B.W."/>
            <person name="Borodovsky M."/>
            <person name="Burns C."/>
            <person name="Canback B."/>
            <person name="Casselton L.A."/>
            <person name="Cheng C.K."/>
            <person name="Deng J."/>
            <person name="Dietrich F.S."/>
            <person name="Fargo D.C."/>
            <person name="Farman M.L."/>
            <person name="Gathman A.C."/>
            <person name="Goldberg J."/>
            <person name="Guigo R."/>
            <person name="Hoegger P.J."/>
            <person name="Hooker J.B."/>
            <person name="Huggins A."/>
            <person name="James T.Y."/>
            <person name="Kamada T."/>
            <person name="Kilaru S."/>
            <person name="Kodira C."/>
            <person name="Kues U."/>
            <person name="Kupfer D."/>
            <person name="Kwan H.S."/>
            <person name="Lomsadze A."/>
            <person name="Li W."/>
            <person name="Lilly W.W."/>
            <person name="Ma L.J."/>
            <person name="Mackey A.J."/>
            <person name="Manning G."/>
            <person name="Martin F."/>
            <person name="Muraguchi H."/>
            <person name="Natvig D.O."/>
            <person name="Palmerini H."/>
            <person name="Ramesh M.A."/>
            <person name="Rehmeyer C.J."/>
            <person name="Roe B.A."/>
            <person name="Shenoy N."/>
            <person name="Stanke M."/>
            <person name="Ter-Hovhannisyan V."/>
            <person name="Tunlid A."/>
            <person name="Velagapudi R."/>
            <person name="Vision T.J."/>
            <person name="Zeng Q."/>
            <person name="Zolan M.E."/>
            <person name="Pukkila P.J."/>
        </authorList>
    </citation>
    <scope>NUCLEOTIDE SEQUENCE [LARGE SCALE GENOMIC DNA]</scope>
    <source>
        <strain evidence="5">Okayama-7 / 130 / ATCC MYA-4618 / FGSC 9003</strain>
    </source>
</reference>
<dbReference type="GeneID" id="6014815"/>
<dbReference type="KEGG" id="cci:CC1G_07981"/>
<organism evidence="4 5">
    <name type="scientific">Coprinopsis cinerea (strain Okayama-7 / 130 / ATCC MYA-4618 / FGSC 9003)</name>
    <name type="common">Inky cap fungus</name>
    <name type="synonym">Hormographiella aspergillata</name>
    <dbReference type="NCBI Taxonomy" id="240176"/>
    <lineage>
        <taxon>Eukaryota</taxon>
        <taxon>Fungi</taxon>
        <taxon>Dikarya</taxon>
        <taxon>Basidiomycota</taxon>
        <taxon>Agaricomycotina</taxon>
        <taxon>Agaricomycetes</taxon>
        <taxon>Agaricomycetidae</taxon>
        <taxon>Agaricales</taxon>
        <taxon>Agaricineae</taxon>
        <taxon>Psathyrellaceae</taxon>
        <taxon>Coprinopsis</taxon>
    </lineage>
</organism>
<feature type="compositionally biased region" description="Polar residues" evidence="1">
    <location>
        <begin position="146"/>
        <end position="160"/>
    </location>
</feature>
<evidence type="ECO:0000259" key="3">
    <source>
        <dbReference type="Pfam" id="PF20152"/>
    </source>
</evidence>
<dbReference type="InParanoid" id="A8P243"/>
<evidence type="ECO:0000313" key="4">
    <source>
        <dbReference type="EMBL" id="EAU83608.1"/>
    </source>
</evidence>
<dbReference type="RefSeq" id="XP_001838240.1">
    <property type="nucleotide sequence ID" value="XM_001838188.1"/>
</dbReference>
<comment type="caution">
    <text evidence="4">The sequence shown here is derived from an EMBL/GenBank/DDBJ whole genome shotgun (WGS) entry which is preliminary data.</text>
</comment>
<dbReference type="OrthoDB" id="2792702at2759"/>
<evidence type="ECO:0000256" key="1">
    <source>
        <dbReference type="SAM" id="MobiDB-lite"/>
    </source>
</evidence>